<dbReference type="SUPFAM" id="SSF52540">
    <property type="entry name" value="P-loop containing nucleoside triphosphate hydrolases"/>
    <property type="match status" value="1"/>
</dbReference>
<dbReference type="InterPro" id="IPR050166">
    <property type="entry name" value="ABC_transporter_ATP-bind"/>
</dbReference>
<dbReference type="Gene3D" id="3.40.50.300">
    <property type="entry name" value="P-loop containing nucleotide triphosphate hydrolases"/>
    <property type="match status" value="1"/>
</dbReference>
<evidence type="ECO:0000313" key="2">
    <source>
        <dbReference type="EMBL" id="MPN03335.1"/>
    </source>
</evidence>
<name>A0A645EMT9_9ZZZZ</name>
<dbReference type="EMBL" id="VSSQ01049258">
    <property type="protein sequence ID" value="MPN03335.1"/>
    <property type="molecule type" value="Genomic_DNA"/>
</dbReference>
<proteinExistence type="predicted"/>
<dbReference type="GO" id="GO:0016787">
    <property type="term" value="F:hydrolase activity"/>
    <property type="evidence" value="ECO:0007669"/>
    <property type="project" value="UniProtKB-KW"/>
</dbReference>
<dbReference type="GO" id="GO:0005524">
    <property type="term" value="F:ATP binding"/>
    <property type="evidence" value="ECO:0007669"/>
    <property type="project" value="UniProtKB-KW"/>
</dbReference>
<sequence length="95" mass="11134">MDEPFGALDAQTRNVLQDELLKIWEQKHVTFLFVTHSVDEAVVLSDRIVVMTSRPGRVKEIVKVELPRPRSRTSPEVNRLRDHVLKLLEEERFSR</sequence>
<keyword evidence="2" id="KW-0067">ATP-binding</keyword>
<keyword evidence="2" id="KW-0378">Hydrolase</keyword>
<dbReference type="PANTHER" id="PTHR42788">
    <property type="entry name" value="TAURINE IMPORT ATP-BINDING PROTEIN-RELATED"/>
    <property type="match status" value="1"/>
</dbReference>
<dbReference type="AlphaFoldDB" id="A0A645EMT9"/>
<keyword evidence="1" id="KW-0813">Transport</keyword>
<accession>A0A645EMT9</accession>
<gene>
    <name evidence="2" type="primary">cmpC_7</name>
    <name evidence="2" type="ORF">SDC9_150562</name>
</gene>
<dbReference type="PANTHER" id="PTHR42788:SF13">
    <property type="entry name" value="ALIPHATIC SULFONATES IMPORT ATP-BINDING PROTEIN SSUB"/>
    <property type="match status" value="1"/>
</dbReference>
<dbReference type="EC" id="3.6.3.-" evidence="2"/>
<keyword evidence="2" id="KW-0547">Nucleotide-binding</keyword>
<reference evidence="2" key="1">
    <citation type="submission" date="2019-08" db="EMBL/GenBank/DDBJ databases">
        <authorList>
            <person name="Kucharzyk K."/>
            <person name="Murdoch R.W."/>
            <person name="Higgins S."/>
            <person name="Loffler F."/>
        </authorList>
    </citation>
    <scope>NUCLEOTIDE SEQUENCE</scope>
</reference>
<comment type="caution">
    <text evidence="2">The sequence shown here is derived from an EMBL/GenBank/DDBJ whole genome shotgun (WGS) entry which is preliminary data.</text>
</comment>
<dbReference type="InterPro" id="IPR027417">
    <property type="entry name" value="P-loop_NTPase"/>
</dbReference>
<evidence type="ECO:0000256" key="1">
    <source>
        <dbReference type="ARBA" id="ARBA00022448"/>
    </source>
</evidence>
<organism evidence="2">
    <name type="scientific">bioreactor metagenome</name>
    <dbReference type="NCBI Taxonomy" id="1076179"/>
    <lineage>
        <taxon>unclassified sequences</taxon>
        <taxon>metagenomes</taxon>
        <taxon>ecological metagenomes</taxon>
    </lineage>
</organism>
<protein>
    <submittedName>
        <fullName evidence="2">Bicarbonate transport ATP-binding protein CmpC</fullName>
        <ecNumber evidence="2">3.6.3.-</ecNumber>
    </submittedName>
</protein>